<accession>A0A1M5C5K7</accession>
<dbReference type="InterPro" id="IPR000257">
    <property type="entry name" value="Uroporphyrinogen_deCOase"/>
</dbReference>
<protein>
    <submittedName>
        <fullName evidence="2">Uroporphyrinogen decarboxylase (URO-D)</fullName>
    </submittedName>
</protein>
<organism evidence="2 3">
    <name type="scientific">Lactonifactor longoviformis DSM 17459</name>
    <dbReference type="NCBI Taxonomy" id="1122155"/>
    <lineage>
        <taxon>Bacteria</taxon>
        <taxon>Bacillati</taxon>
        <taxon>Bacillota</taxon>
        <taxon>Clostridia</taxon>
        <taxon>Eubacteriales</taxon>
        <taxon>Clostridiaceae</taxon>
        <taxon>Lactonifactor</taxon>
    </lineage>
</organism>
<dbReference type="Pfam" id="PF01208">
    <property type="entry name" value="URO-D"/>
    <property type="match status" value="1"/>
</dbReference>
<dbReference type="AlphaFoldDB" id="A0A1M5C5K7"/>
<dbReference type="GO" id="GO:0006779">
    <property type="term" value="P:porphyrin-containing compound biosynthetic process"/>
    <property type="evidence" value="ECO:0007669"/>
    <property type="project" value="InterPro"/>
</dbReference>
<gene>
    <name evidence="2" type="ORF">SAMN02745158_03983</name>
</gene>
<dbReference type="InterPro" id="IPR038071">
    <property type="entry name" value="UROD/MetE-like_sf"/>
</dbReference>
<dbReference type="SUPFAM" id="SSF51726">
    <property type="entry name" value="UROD/MetE-like"/>
    <property type="match status" value="1"/>
</dbReference>
<dbReference type="GO" id="GO:0004853">
    <property type="term" value="F:uroporphyrinogen decarboxylase activity"/>
    <property type="evidence" value="ECO:0007669"/>
    <property type="project" value="InterPro"/>
</dbReference>
<feature type="domain" description="Uroporphyrinogen decarboxylase (URO-D)" evidence="1">
    <location>
        <begin position="224"/>
        <end position="409"/>
    </location>
</feature>
<dbReference type="STRING" id="1122155.SAMN02745158_03983"/>
<dbReference type="RefSeq" id="WP_072854520.1">
    <property type="nucleotide sequence ID" value="NZ_FQVI01000034.1"/>
</dbReference>
<evidence type="ECO:0000259" key="1">
    <source>
        <dbReference type="Pfam" id="PF01208"/>
    </source>
</evidence>
<sequence length="416" mass="47291">MNVETSKKYEIKLKRCEDAIALKEPDHVPICPCIGIVPYALDGCSNTDSMYNYPRATQAIVNFYKKYPMMDANMHQGFNSGKANELAGTTMIDWPGRPGTKVPAQSTFQVMEHEYMREDEYQEVLQDFTGFMLRKYIPRAYPNLAGLSSIRFIPNIILGTPPLSGLYAEEALKAYEILAEMAKAEAERIKAFAQCNEQVTELGIPPFFNGGGEVPFDVIGDYFRGTLPTLMDQMEREDELEEFCYRIADMEIASFQYFKDADLPIKRVSFPMHKGMDGFMSSVQYEKLYWRPFKKIINALLDMGVTPYLYTEGKYNTRLEQLTDLPRGKCMIHFEQVDIRRAKKVVGGNSCIVGNFPMLLLETGTPESVTEKVKELLDICMPGGGYIFDCDGSIDIAKEENLDAMFEALIKYGNYR</sequence>
<dbReference type="EMBL" id="FQVI01000034">
    <property type="protein sequence ID" value="SHF50043.1"/>
    <property type="molecule type" value="Genomic_DNA"/>
</dbReference>
<evidence type="ECO:0000313" key="3">
    <source>
        <dbReference type="Proteomes" id="UP000184245"/>
    </source>
</evidence>
<name>A0A1M5C5K7_9CLOT</name>
<evidence type="ECO:0000313" key="2">
    <source>
        <dbReference type="EMBL" id="SHF50043.1"/>
    </source>
</evidence>
<dbReference type="Gene3D" id="3.20.20.210">
    <property type="match status" value="1"/>
</dbReference>
<proteinExistence type="predicted"/>
<keyword evidence="3" id="KW-1185">Reference proteome</keyword>
<dbReference type="OrthoDB" id="1914371at2"/>
<reference evidence="2 3" key="1">
    <citation type="submission" date="2016-11" db="EMBL/GenBank/DDBJ databases">
        <authorList>
            <person name="Jaros S."/>
            <person name="Januszkiewicz K."/>
            <person name="Wedrychowicz H."/>
        </authorList>
    </citation>
    <scope>NUCLEOTIDE SEQUENCE [LARGE SCALE GENOMIC DNA]</scope>
    <source>
        <strain evidence="2 3">DSM 17459</strain>
    </source>
</reference>
<dbReference type="Proteomes" id="UP000184245">
    <property type="component" value="Unassembled WGS sequence"/>
</dbReference>